<dbReference type="InterPro" id="IPR009100">
    <property type="entry name" value="AcylCoA_DH/oxidase_NM_dom_sf"/>
</dbReference>
<feature type="compositionally biased region" description="Low complexity" evidence="21">
    <location>
        <begin position="20"/>
        <end position="32"/>
    </location>
</feature>
<evidence type="ECO:0000256" key="15">
    <source>
        <dbReference type="ARBA" id="ARBA00044204"/>
    </source>
</evidence>
<dbReference type="PANTHER" id="PTHR43884:SF12">
    <property type="entry name" value="ISOVALERYL-COA DEHYDROGENASE, MITOCHONDRIAL-RELATED"/>
    <property type="match status" value="1"/>
</dbReference>
<dbReference type="PRINTS" id="PR01367">
    <property type="entry name" value="BGCRYSTALLIN"/>
</dbReference>
<dbReference type="Pfam" id="PF02771">
    <property type="entry name" value="Acyl-CoA_dh_N"/>
    <property type="match status" value="1"/>
</dbReference>
<dbReference type="FunFam" id="1.20.140.10:FF:000004">
    <property type="entry name" value="Acyl-CoA dehydrogenase FadE25"/>
    <property type="match status" value="1"/>
</dbReference>
<evidence type="ECO:0000256" key="9">
    <source>
        <dbReference type="ARBA" id="ARBA00022737"/>
    </source>
</evidence>
<comment type="similarity">
    <text evidence="5">Belongs to the beta/gamma-crystallin family.</text>
</comment>
<dbReference type="InterPro" id="IPR006089">
    <property type="entry name" value="Acyl-CoA_DH_CS"/>
</dbReference>
<dbReference type="Pfam" id="PF00441">
    <property type="entry name" value="Acyl-CoA_dh_1"/>
    <property type="match status" value="1"/>
</dbReference>
<dbReference type="InterPro" id="IPR001064">
    <property type="entry name" value="Beta/gamma_crystallin"/>
</dbReference>
<dbReference type="PROSITE" id="PS50915">
    <property type="entry name" value="CRYSTALLIN_BETA_GAMMA"/>
    <property type="match status" value="4"/>
</dbReference>
<dbReference type="OrthoDB" id="9988775at2759"/>
<comment type="catalytic activity">
    <reaction evidence="17">
        <text>pentanoyl-CoA + oxidized [electron-transfer flavoprotein] + H(+) = (2E)-pentenoyl-CoA + reduced [electron-transfer flavoprotein]</text>
        <dbReference type="Rhea" id="RHEA:43456"/>
        <dbReference type="Rhea" id="RHEA-COMP:10685"/>
        <dbReference type="Rhea" id="RHEA-COMP:10686"/>
        <dbReference type="ChEBI" id="CHEBI:15378"/>
        <dbReference type="ChEBI" id="CHEBI:57389"/>
        <dbReference type="ChEBI" id="CHEBI:57692"/>
        <dbReference type="ChEBI" id="CHEBI:58307"/>
        <dbReference type="ChEBI" id="CHEBI:86160"/>
    </reaction>
    <physiologicalReaction direction="left-to-right" evidence="17">
        <dbReference type="Rhea" id="RHEA:43457"/>
    </physiologicalReaction>
</comment>
<evidence type="ECO:0000256" key="12">
    <source>
        <dbReference type="ARBA" id="ARBA00023002"/>
    </source>
</evidence>
<evidence type="ECO:0000256" key="8">
    <source>
        <dbReference type="ARBA" id="ARBA00022630"/>
    </source>
</evidence>
<dbReference type="InterPro" id="IPR046373">
    <property type="entry name" value="Acyl-CoA_Oxase/DH_mid-dom_sf"/>
</dbReference>
<dbReference type="Pfam" id="PF02770">
    <property type="entry name" value="Acyl-CoA_dh_M"/>
    <property type="match status" value="1"/>
</dbReference>
<evidence type="ECO:0000256" key="7">
    <source>
        <dbReference type="ARBA" id="ARBA00022613"/>
    </source>
</evidence>
<dbReference type="GO" id="GO:0033539">
    <property type="term" value="P:fatty acid beta-oxidation using acyl-CoA dehydrogenase"/>
    <property type="evidence" value="ECO:0007669"/>
    <property type="project" value="TreeGrafter"/>
</dbReference>
<feature type="domain" description="Beta/gamma crystallin 'Greek key'" evidence="22">
    <location>
        <begin position="40"/>
        <end position="79"/>
    </location>
</feature>
<evidence type="ECO:0000313" key="24">
    <source>
        <dbReference type="Proteomes" id="UP001152803"/>
    </source>
</evidence>
<keyword evidence="11" id="KW-0809">Transit peptide</keyword>
<comment type="similarity">
    <text evidence="4 20">Belongs to the acyl-CoA dehydrogenase family.</text>
</comment>
<dbReference type="InterPro" id="IPR036250">
    <property type="entry name" value="AcylCo_DH-like_C"/>
</dbReference>
<dbReference type="InterPro" id="IPR009075">
    <property type="entry name" value="AcylCo_DH/oxidase_C"/>
</dbReference>
<dbReference type="FunFam" id="2.60.20.10:FF:000005">
    <property type="entry name" value="Crystallin, beta B1"/>
    <property type="match status" value="1"/>
</dbReference>
<dbReference type="SUPFAM" id="SSF56645">
    <property type="entry name" value="Acyl-CoA dehydrogenase NM domain-like"/>
    <property type="match status" value="1"/>
</dbReference>
<sequence>MSQTAKSAASQGTDAKDKGTPAPAATSKATKTGDPGMGNFRIMLFDQENFQGRMVEIQNECVNMCDRGLDRVRSLRVECGPWVGFEQTNFRGEMFILEKGEYPRWDTWSNSYRSDCIMSFRPIRMDSQEHKICLFELSDFKGNKMEIQEDDVPTLWAHGFCDRVGSVRVPGGVWVGYQYPGYRGYQYLFECGDYRHYNEFCAIQPQIQSMRRVRDMQFHQRGCFNFTTASNFRKALGVVLGRGMRGLSQLAELPEMHQMLRQTCRDFAERELAPIAGRLDREHTYPAKQVRELGALGVMAVEVPEHLGGAGLDYLAYSLAVEELSRGCASTGVIVSVNNSLYLGPVLKFGNEEQKEKWITPFTTGEKVGCFALSEPGNGSDAGAASTVATQEGEEWVLNGTKAWITNSWDASAAVVFATTDKSLKHKGISAFLVPMPHPGVSLGKKEDKLGIRASSTANLILEDCRLPLGNLLGQRGMGFKIAMQTLDSGRIGIASQALGIAQAALDCAADYALKRTAFGAPIAKMQAIQFKLADMAVAVESARLLTWKASLLRDAKKPFSKATAMAKLAASEAATFISHQAIQVLGGMGYVTEMPAERHYRDARITEIYEGTSEIQRLVIANLLLKEYQS</sequence>
<evidence type="ECO:0000256" key="20">
    <source>
        <dbReference type="RuleBase" id="RU362125"/>
    </source>
</evidence>
<keyword evidence="8 20" id="KW-0285">Flavoprotein</keyword>
<feature type="region of interest" description="Disordered" evidence="21">
    <location>
        <begin position="1"/>
        <end position="34"/>
    </location>
</feature>
<feature type="domain" description="Beta/gamma crystallin 'Greek key'" evidence="22">
    <location>
        <begin position="130"/>
        <end position="171"/>
    </location>
</feature>
<dbReference type="Gene3D" id="2.60.20.10">
    <property type="entry name" value="Crystallins"/>
    <property type="match status" value="2"/>
</dbReference>
<comment type="catalytic activity">
    <reaction evidence="19">
        <text>butanoyl-CoA + oxidized [electron-transfer flavoprotein] + H(+) = (2E)-butenoyl-CoA + reduced [electron-transfer flavoprotein]</text>
        <dbReference type="Rhea" id="RHEA:24004"/>
        <dbReference type="Rhea" id="RHEA-COMP:10685"/>
        <dbReference type="Rhea" id="RHEA-COMP:10686"/>
        <dbReference type="ChEBI" id="CHEBI:15378"/>
        <dbReference type="ChEBI" id="CHEBI:57332"/>
        <dbReference type="ChEBI" id="CHEBI:57371"/>
        <dbReference type="ChEBI" id="CHEBI:57692"/>
        <dbReference type="ChEBI" id="CHEBI:58307"/>
        <dbReference type="EC" id="1.3.8.1"/>
    </reaction>
    <physiologicalReaction direction="left-to-right" evidence="19">
        <dbReference type="Rhea" id="RHEA:24005"/>
    </physiologicalReaction>
</comment>
<comment type="caution">
    <text evidence="23">The sequence shown here is derived from an EMBL/GenBank/DDBJ whole genome shotgun (WGS) entry which is preliminary data.</text>
</comment>
<dbReference type="GO" id="GO:0005212">
    <property type="term" value="F:structural constituent of eye lens"/>
    <property type="evidence" value="ECO:0007669"/>
    <property type="project" value="UniProtKB-KW"/>
</dbReference>
<evidence type="ECO:0000256" key="14">
    <source>
        <dbReference type="ARBA" id="ARBA00031895"/>
    </source>
</evidence>
<dbReference type="GO" id="GO:0050660">
    <property type="term" value="F:flavin adenine dinucleotide binding"/>
    <property type="evidence" value="ECO:0007669"/>
    <property type="project" value="InterPro"/>
</dbReference>
<dbReference type="PROSITE" id="PS00072">
    <property type="entry name" value="ACYL_COA_DH_1"/>
    <property type="match status" value="1"/>
</dbReference>
<evidence type="ECO:0000256" key="2">
    <source>
        <dbReference type="ARBA" id="ARBA00003689"/>
    </source>
</evidence>
<dbReference type="InterPro" id="IPR037069">
    <property type="entry name" value="AcylCoA_DH/ox_N_sf"/>
</dbReference>
<feature type="compositionally biased region" description="Polar residues" evidence="21">
    <location>
        <begin position="1"/>
        <end position="13"/>
    </location>
</feature>
<dbReference type="InterPro" id="IPR006091">
    <property type="entry name" value="Acyl-CoA_Oxase/DH_mid-dom"/>
</dbReference>
<dbReference type="GO" id="GO:0046359">
    <property type="term" value="P:butyrate catabolic process"/>
    <property type="evidence" value="ECO:0007669"/>
    <property type="project" value="TreeGrafter"/>
</dbReference>
<dbReference type="FunFam" id="2.40.110.10:FF:000001">
    <property type="entry name" value="Acyl-CoA dehydrogenase, mitochondrial"/>
    <property type="match status" value="1"/>
</dbReference>
<keyword evidence="7" id="KW-0273">Eye lens protein</keyword>
<evidence type="ECO:0000313" key="23">
    <source>
        <dbReference type="EMBL" id="KAJ8261140.1"/>
    </source>
</evidence>
<dbReference type="PROSITE" id="PS00073">
    <property type="entry name" value="ACYL_COA_DH_2"/>
    <property type="match status" value="1"/>
</dbReference>
<evidence type="ECO:0000256" key="1">
    <source>
        <dbReference type="ARBA" id="ARBA00001974"/>
    </source>
</evidence>
<comment type="subunit">
    <text evidence="13">Homo/heterodimer, or complexes of higher-order. The structure of beta-crystallin oligomers seems to be stabilized through interactions between the N-terminal arms.</text>
</comment>
<comment type="function">
    <text evidence="16">Short-chain specific acyl-CoA dehydrogenase is one of the acyl-CoA dehydrogenases that catalyze the first step of mitochondrial fatty acid beta-oxidation, an aerobic process breaking down fatty acids into acetyl-CoA and allowing the production of energy from fats. The first step of fatty acid beta-oxidation consists in the removal of one hydrogen from C-2 and C-3 of the straight-chain fatty acyl-CoA thioester, resulting in the formation of trans-2-enoyl-CoA. Among the different mitochondrial acyl-CoA dehydrogenases, short-chain specific acyl-CoA dehydrogenase acts specifically on acyl-CoAs with saturated 4 to 6 carbons long primary chains.</text>
</comment>
<dbReference type="PANTHER" id="PTHR43884">
    <property type="entry name" value="ACYL-COA DEHYDROGENASE"/>
    <property type="match status" value="1"/>
</dbReference>
<dbReference type="SUPFAM" id="SSF47203">
    <property type="entry name" value="Acyl-CoA dehydrogenase C-terminal domain-like"/>
    <property type="match status" value="1"/>
</dbReference>
<dbReference type="GO" id="GO:0005739">
    <property type="term" value="C:mitochondrion"/>
    <property type="evidence" value="ECO:0007669"/>
    <property type="project" value="TreeGrafter"/>
</dbReference>
<accession>A0A9Q1HTY2</accession>
<protein>
    <recommendedName>
        <fullName evidence="15">Short-chain specific acyl-CoA dehydrogenase, mitochondrial</fullName>
        <ecNumber evidence="6">1.3.8.1</ecNumber>
    </recommendedName>
    <alternativeName>
        <fullName evidence="14">Butyryl-CoA dehydrogenase</fullName>
    </alternativeName>
</protein>
<evidence type="ECO:0000256" key="10">
    <source>
        <dbReference type="ARBA" id="ARBA00022827"/>
    </source>
</evidence>
<comment type="catalytic activity">
    <reaction evidence="18">
        <text>hexanoyl-CoA + oxidized [electron-transfer flavoprotein] + H(+) = (2E)-hexenoyl-CoA + reduced [electron-transfer flavoprotein]</text>
        <dbReference type="Rhea" id="RHEA:43464"/>
        <dbReference type="Rhea" id="RHEA-COMP:10685"/>
        <dbReference type="Rhea" id="RHEA-COMP:10686"/>
        <dbReference type="ChEBI" id="CHEBI:15378"/>
        <dbReference type="ChEBI" id="CHEBI:57692"/>
        <dbReference type="ChEBI" id="CHEBI:58307"/>
        <dbReference type="ChEBI" id="CHEBI:62077"/>
        <dbReference type="ChEBI" id="CHEBI:62620"/>
    </reaction>
    <physiologicalReaction direction="left-to-right" evidence="18">
        <dbReference type="Rhea" id="RHEA:43465"/>
    </physiologicalReaction>
</comment>
<comment type="cofactor">
    <cofactor evidence="1 20">
        <name>FAD</name>
        <dbReference type="ChEBI" id="CHEBI:57692"/>
    </cofactor>
</comment>
<dbReference type="FunFam" id="2.60.20.10:FF:000002">
    <property type="entry name" value="Crystallin, beta B2"/>
    <property type="match status" value="1"/>
</dbReference>
<gene>
    <name evidence="23" type="ORF">COCON_G00168630</name>
</gene>
<evidence type="ECO:0000256" key="16">
    <source>
        <dbReference type="ARBA" id="ARBA00045387"/>
    </source>
</evidence>
<dbReference type="EMBL" id="JAFJMO010000012">
    <property type="protein sequence ID" value="KAJ8261140.1"/>
    <property type="molecule type" value="Genomic_DNA"/>
</dbReference>
<feature type="domain" description="Beta/gamma crystallin 'Greek key'" evidence="22">
    <location>
        <begin position="80"/>
        <end position="124"/>
    </location>
</feature>
<keyword evidence="24" id="KW-1185">Reference proteome</keyword>
<dbReference type="EC" id="1.3.8.1" evidence="6"/>
<evidence type="ECO:0000256" key="21">
    <source>
        <dbReference type="SAM" id="MobiDB-lite"/>
    </source>
</evidence>
<organism evidence="23 24">
    <name type="scientific">Conger conger</name>
    <name type="common">Conger eel</name>
    <name type="synonym">Muraena conger</name>
    <dbReference type="NCBI Taxonomy" id="82655"/>
    <lineage>
        <taxon>Eukaryota</taxon>
        <taxon>Metazoa</taxon>
        <taxon>Chordata</taxon>
        <taxon>Craniata</taxon>
        <taxon>Vertebrata</taxon>
        <taxon>Euteleostomi</taxon>
        <taxon>Actinopterygii</taxon>
        <taxon>Neopterygii</taxon>
        <taxon>Teleostei</taxon>
        <taxon>Anguilliformes</taxon>
        <taxon>Congridae</taxon>
        <taxon>Conger</taxon>
    </lineage>
</organism>
<reference evidence="23" key="1">
    <citation type="journal article" date="2023" name="Science">
        <title>Genome structures resolve the early diversification of teleost fishes.</title>
        <authorList>
            <person name="Parey E."/>
            <person name="Louis A."/>
            <person name="Montfort J."/>
            <person name="Bouchez O."/>
            <person name="Roques C."/>
            <person name="Iampietro C."/>
            <person name="Lluch J."/>
            <person name="Castinel A."/>
            <person name="Donnadieu C."/>
            <person name="Desvignes T."/>
            <person name="Floi Bucao C."/>
            <person name="Jouanno E."/>
            <person name="Wen M."/>
            <person name="Mejri S."/>
            <person name="Dirks R."/>
            <person name="Jansen H."/>
            <person name="Henkel C."/>
            <person name="Chen W.J."/>
            <person name="Zahm M."/>
            <person name="Cabau C."/>
            <person name="Klopp C."/>
            <person name="Thompson A.W."/>
            <person name="Robinson-Rechavi M."/>
            <person name="Braasch I."/>
            <person name="Lecointre G."/>
            <person name="Bobe J."/>
            <person name="Postlethwait J.H."/>
            <person name="Berthelot C."/>
            <person name="Roest Crollius H."/>
            <person name="Guiguen Y."/>
        </authorList>
    </citation>
    <scope>NUCLEOTIDE SEQUENCE</scope>
    <source>
        <strain evidence="23">Concon-B</strain>
    </source>
</reference>
<name>A0A9Q1HTY2_CONCO</name>
<dbReference type="SUPFAM" id="SSF49695">
    <property type="entry name" value="gamma-Crystallin-like"/>
    <property type="match status" value="1"/>
</dbReference>
<evidence type="ECO:0000259" key="22">
    <source>
        <dbReference type="PROSITE" id="PS50915"/>
    </source>
</evidence>
<comment type="pathway">
    <text evidence="3">Lipid metabolism; mitochondrial fatty acid beta-oxidation.</text>
</comment>
<dbReference type="SMART" id="SM00247">
    <property type="entry name" value="XTALbg"/>
    <property type="match status" value="2"/>
</dbReference>
<dbReference type="InterPro" id="IPR011024">
    <property type="entry name" value="G_crystallin-like"/>
</dbReference>
<dbReference type="Proteomes" id="UP001152803">
    <property type="component" value="Unassembled WGS sequence"/>
</dbReference>
<evidence type="ECO:0000256" key="11">
    <source>
        <dbReference type="ARBA" id="ARBA00022946"/>
    </source>
</evidence>
<keyword evidence="9" id="KW-0677">Repeat</keyword>
<dbReference type="CDD" id="cd01158">
    <property type="entry name" value="SCAD_SBCAD"/>
    <property type="match status" value="1"/>
</dbReference>
<evidence type="ECO:0000256" key="17">
    <source>
        <dbReference type="ARBA" id="ARBA00048499"/>
    </source>
</evidence>
<evidence type="ECO:0000256" key="6">
    <source>
        <dbReference type="ARBA" id="ARBA00012046"/>
    </source>
</evidence>
<dbReference type="Pfam" id="PF00030">
    <property type="entry name" value="Crystall"/>
    <property type="match status" value="2"/>
</dbReference>
<feature type="domain" description="Beta/gamma crystallin 'Greek key'" evidence="22">
    <location>
        <begin position="172"/>
        <end position="214"/>
    </location>
</feature>
<dbReference type="GO" id="GO:0016937">
    <property type="term" value="F:short-chain fatty acyl-CoA dehydrogenase activity"/>
    <property type="evidence" value="ECO:0007669"/>
    <property type="project" value="UniProtKB-EC"/>
</dbReference>
<evidence type="ECO:0000256" key="13">
    <source>
        <dbReference type="ARBA" id="ARBA00025922"/>
    </source>
</evidence>
<dbReference type="FunFam" id="1.10.540.10:FF:000002">
    <property type="entry name" value="Acyl-CoA dehydrogenase FadE19"/>
    <property type="match status" value="1"/>
</dbReference>
<comment type="function">
    <text evidence="2">Crystallins are the dominant structural components of the vertebrate eye lens.</text>
</comment>
<evidence type="ECO:0000256" key="5">
    <source>
        <dbReference type="ARBA" id="ARBA00009646"/>
    </source>
</evidence>
<evidence type="ECO:0000256" key="19">
    <source>
        <dbReference type="ARBA" id="ARBA00050758"/>
    </source>
</evidence>
<evidence type="ECO:0000256" key="3">
    <source>
        <dbReference type="ARBA" id="ARBA00005198"/>
    </source>
</evidence>
<keyword evidence="10 20" id="KW-0274">FAD</keyword>
<evidence type="ECO:0000256" key="4">
    <source>
        <dbReference type="ARBA" id="ARBA00009347"/>
    </source>
</evidence>
<dbReference type="Gene3D" id="2.40.110.10">
    <property type="entry name" value="Butyryl-CoA Dehydrogenase, subunit A, domain 2"/>
    <property type="match status" value="1"/>
</dbReference>
<dbReference type="InterPro" id="IPR013786">
    <property type="entry name" value="AcylCoA_DH/ox_N"/>
</dbReference>
<dbReference type="AlphaFoldDB" id="A0A9Q1HTY2"/>
<dbReference type="Gene3D" id="1.20.140.10">
    <property type="entry name" value="Butyryl-CoA Dehydrogenase, subunit A, domain 3"/>
    <property type="match status" value="1"/>
</dbReference>
<evidence type="ECO:0000256" key="18">
    <source>
        <dbReference type="ARBA" id="ARBA00049192"/>
    </source>
</evidence>
<keyword evidence="12 20" id="KW-0560">Oxidoreductase</keyword>
<proteinExistence type="inferred from homology"/>
<dbReference type="Gene3D" id="1.10.540.10">
    <property type="entry name" value="Acyl-CoA dehydrogenase/oxidase, N-terminal domain"/>
    <property type="match status" value="1"/>
</dbReference>